<reference evidence="2 3" key="1">
    <citation type="submission" date="2016-07" db="EMBL/GenBank/DDBJ databases">
        <title>Pervasive Adenine N6-methylation of Active Genes in Fungi.</title>
        <authorList>
            <consortium name="DOE Joint Genome Institute"/>
            <person name="Mondo S.J."/>
            <person name="Dannebaum R.O."/>
            <person name="Kuo R.C."/>
            <person name="Labutti K."/>
            <person name="Haridas S."/>
            <person name="Kuo A."/>
            <person name="Salamov A."/>
            <person name="Ahrendt S.R."/>
            <person name="Lipzen A."/>
            <person name="Sullivan W."/>
            <person name="Andreopoulos W.B."/>
            <person name="Clum A."/>
            <person name="Lindquist E."/>
            <person name="Daum C."/>
            <person name="Ramamoorthy G.K."/>
            <person name="Gryganskyi A."/>
            <person name="Culley D."/>
            <person name="Magnuson J.K."/>
            <person name="James T.Y."/>
            <person name="O'Malley M.A."/>
            <person name="Stajich J.E."/>
            <person name="Spatafora J.W."/>
            <person name="Visel A."/>
            <person name="Grigoriev I.V."/>
        </authorList>
    </citation>
    <scope>NUCLEOTIDE SEQUENCE [LARGE SCALE GENOMIC DNA]</scope>
    <source>
        <strain evidence="2 3">JEL800</strain>
    </source>
</reference>
<feature type="compositionally biased region" description="Low complexity" evidence="1">
    <location>
        <begin position="112"/>
        <end position="123"/>
    </location>
</feature>
<evidence type="ECO:0000256" key="1">
    <source>
        <dbReference type="SAM" id="MobiDB-lite"/>
    </source>
</evidence>
<accession>A0A1Y2B7C7</accession>
<name>A0A1Y2B7C7_9FUNG</name>
<comment type="caution">
    <text evidence="2">The sequence shown here is derived from an EMBL/GenBank/DDBJ whole genome shotgun (WGS) entry which is preliminary data.</text>
</comment>
<proteinExistence type="predicted"/>
<feature type="compositionally biased region" description="Low complexity" evidence="1">
    <location>
        <begin position="14"/>
        <end position="27"/>
    </location>
</feature>
<feature type="region of interest" description="Disordered" evidence="1">
    <location>
        <begin position="1"/>
        <end position="43"/>
    </location>
</feature>
<gene>
    <name evidence="2" type="ORF">BCR33DRAFT_724265</name>
</gene>
<organism evidence="2 3">
    <name type="scientific">Rhizoclosmatium globosum</name>
    <dbReference type="NCBI Taxonomy" id="329046"/>
    <lineage>
        <taxon>Eukaryota</taxon>
        <taxon>Fungi</taxon>
        <taxon>Fungi incertae sedis</taxon>
        <taxon>Chytridiomycota</taxon>
        <taxon>Chytridiomycota incertae sedis</taxon>
        <taxon>Chytridiomycetes</taxon>
        <taxon>Chytridiales</taxon>
        <taxon>Chytriomycetaceae</taxon>
        <taxon>Rhizoclosmatium</taxon>
    </lineage>
</organism>
<protein>
    <submittedName>
        <fullName evidence="2">Uncharacterized protein</fullName>
    </submittedName>
</protein>
<dbReference type="EMBL" id="MCGO01000081">
    <property type="protein sequence ID" value="ORY30743.1"/>
    <property type="molecule type" value="Genomic_DNA"/>
</dbReference>
<evidence type="ECO:0000313" key="3">
    <source>
        <dbReference type="Proteomes" id="UP000193642"/>
    </source>
</evidence>
<dbReference type="AlphaFoldDB" id="A0A1Y2B7C7"/>
<dbReference type="Proteomes" id="UP000193642">
    <property type="component" value="Unassembled WGS sequence"/>
</dbReference>
<keyword evidence="3" id="KW-1185">Reference proteome</keyword>
<sequence length="143" mass="15806">MAPRTALALVNSNTPRRQTQTQLQPSTKKNGTLTKKAPPTKTNDESHILVSAALFAKYKPFADPKTRSKSNVTVKKRKVVENEEEEVENVDGAVDDTPIVSRKKKLAVAKPQKQSTQESTTTKRVTRSRAKISGGLDVYRDSD</sequence>
<feature type="region of interest" description="Disordered" evidence="1">
    <location>
        <begin position="104"/>
        <end position="143"/>
    </location>
</feature>
<evidence type="ECO:0000313" key="2">
    <source>
        <dbReference type="EMBL" id="ORY30743.1"/>
    </source>
</evidence>